<evidence type="ECO:0000313" key="1">
    <source>
        <dbReference type="EMBL" id="KAK7498771.1"/>
    </source>
</evidence>
<gene>
    <name evidence="1" type="ORF">BaRGS_00009863</name>
</gene>
<reference evidence="1 2" key="1">
    <citation type="journal article" date="2023" name="Sci. Data">
        <title>Genome assembly of the Korean intertidal mud-creeper Batillaria attramentaria.</title>
        <authorList>
            <person name="Patra A.K."/>
            <person name="Ho P.T."/>
            <person name="Jun S."/>
            <person name="Lee S.J."/>
            <person name="Kim Y."/>
            <person name="Won Y.J."/>
        </authorList>
    </citation>
    <scope>NUCLEOTIDE SEQUENCE [LARGE SCALE GENOMIC DNA]</scope>
    <source>
        <strain evidence="1">Wonlab-2016</strain>
    </source>
</reference>
<accession>A0ABD0LHN7</accession>
<organism evidence="1 2">
    <name type="scientific">Batillaria attramentaria</name>
    <dbReference type="NCBI Taxonomy" id="370345"/>
    <lineage>
        <taxon>Eukaryota</taxon>
        <taxon>Metazoa</taxon>
        <taxon>Spiralia</taxon>
        <taxon>Lophotrochozoa</taxon>
        <taxon>Mollusca</taxon>
        <taxon>Gastropoda</taxon>
        <taxon>Caenogastropoda</taxon>
        <taxon>Sorbeoconcha</taxon>
        <taxon>Cerithioidea</taxon>
        <taxon>Batillariidae</taxon>
        <taxon>Batillaria</taxon>
    </lineage>
</organism>
<sequence>MELFPKHRVAPGKIKRIPNANKHNIAGSAWPFAIQNAALQFGGEGAQRADISRHAAFPFPPCGTHLWGASVIRHTLPECQASQRESTCCARQKETESARAVKQRSGFRARADRLSQLCAVRV</sequence>
<dbReference type="AlphaFoldDB" id="A0ABD0LHN7"/>
<proteinExistence type="predicted"/>
<protein>
    <submittedName>
        <fullName evidence="1">Uncharacterized protein</fullName>
    </submittedName>
</protein>
<evidence type="ECO:0000313" key="2">
    <source>
        <dbReference type="Proteomes" id="UP001519460"/>
    </source>
</evidence>
<dbReference type="EMBL" id="JACVVK020000048">
    <property type="protein sequence ID" value="KAK7498771.1"/>
    <property type="molecule type" value="Genomic_DNA"/>
</dbReference>
<comment type="caution">
    <text evidence="1">The sequence shown here is derived from an EMBL/GenBank/DDBJ whole genome shotgun (WGS) entry which is preliminary data.</text>
</comment>
<dbReference type="Proteomes" id="UP001519460">
    <property type="component" value="Unassembled WGS sequence"/>
</dbReference>
<name>A0ABD0LHN7_9CAEN</name>
<keyword evidence="2" id="KW-1185">Reference proteome</keyword>